<comment type="caution">
    <text evidence="1">The sequence shown here is derived from an EMBL/GenBank/DDBJ whole genome shotgun (WGS) entry which is preliminary data.</text>
</comment>
<reference evidence="1" key="1">
    <citation type="submission" date="2020-05" db="EMBL/GenBank/DDBJ databases">
        <title>Large-scale comparative analyses of tick genomes elucidate their genetic diversity and vector capacities.</title>
        <authorList>
            <person name="Jia N."/>
            <person name="Wang J."/>
            <person name="Shi W."/>
            <person name="Du L."/>
            <person name="Sun Y."/>
            <person name="Zhan W."/>
            <person name="Jiang J."/>
            <person name="Wang Q."/>
            <person name="Zhang B."/>
            <person name="Ji P."/>
            <person name="Sakyi L.B."/>
            <person name="Cui X."/>
            <person name="Yuan T."/>
            <person name="Jiang B."/>
            <person name="Yang W."/>
            <person name="Lam T.T.-Y."/>
            <person name="Chang Q."/>
            <person name="Ding S."/>
            <person name="Wang X."/>
            <person name="Zhu J."/>
            <person name="Ruan X."/>
            <person name="Zhao L."/>
            <person name="Wei J."/>
            <person name="Que T."/>
            <person name="Du C."/>
            <person name="Cheng J."/>
            <person name="Dai P."/>
            <person name="Han X."/>
            <person name="Huang E."/>
            <person name="Gao Y."/>
            <person name="Liu J."/>
            <person name="Shao H."/>
            <person name="Ye R."/>
            <person name="Li L."/>
            <person name="Wei W."/>
            <person name="Wang X."/>
            <person name="Wang C."/>
            <person name="Yang T."/>
            <person name="Huo Q."/>
            <person name="Li W."/>
            <person name="Guo W."/>
            <person name="Chen H."/>
            <person name="Zhou L."/>
            <person name="Ni X."/>
            <person name="Tian J."/>
            <person name="Zhou Y."/>
            <person name="Sheng Y."/>
            <person name="Liu T."/>
            <person name="Pan Y."/>
            <person name="Xia L."/>
            <person name="Li J."/>
            <person name="Zhao F."/>
            <person name="Cao W."/>
        </authorList>
    </citation>
    <scope>NUCLEOTIDE SEQUENCE</scope>
    <source>
        <strain evidence="1">Dsil-2018</strain>
    </source>
</reference>
<name>A0ACB8DNL5_DERSI</name>
<dbReference type="EMBL" id="CM023479">
    <property type="protein sequence ID" value="KAH7974272.1"/>
    <property type="molecule type" value="Genomic_DNA"/>
</dbReference>
<proteinExistence type="predicted"/>
<accession>A0ACB8DNL5</accession>
<organism evidence="1 2">
    <name type="scientific">Dermacentor silvarum</name>
    <name type="common">Tick</name>
    <dbReference type="NCBI Taxonomy" id="543639"/>
    <lineage>
        <taxon>Eukaryota</taxon>
        <taxon>Metazoa</taxon>
        <taxon>Ecdysozoa</taxon>
        <taxon>Arthropoda</taxon>
        <taxon>Chelicerata</taxon>
        <taxon>Arachnida</taxon>
        <taxon>Acari</taxon>
        <taxon>Parasitiformes</taxon>
        <taxon>Ixodida</taxon>
        <taxon>Ixodoidea</taxon>
        <taxon>Ixodidae</taxon>
        <taxon>Rhipicephalinae</taxon>
        <taxon>Dermacentor</taxon>
    </lineage>
</organism>
<dbReference type="Proteomes" id="UP000821865">
    <property type="component" value="Chromosome 10"/>
</dbReference>
<evidence type="ECO:0000313" key="1">
    <source>
        <dbReference type="EMBL" id="KAH7974272.1"/>
    </source>
</evidence>
<evidence type="ECO:0000313" key="2">
    <source>
        <dbReference type="Proteomes" id="UP000821865"/>
    </source>
</evidence>
<protein>
    <submittedName>
        <fullName evidence="1">Uncharacterized protein</fullName>
    </submittedName>
</protein>
<keyword evidence="2" id="KW-1185">Reference proteome</keyword>
<gene>
    <name evidence="1" type="ORF">HPB49_013612</name>
</gene>
<sequence>MPTVVGHTEMTFTRYSTVATRPQDTQHSNSEERLQNPCHAPYGHGNYQRGTLFFCIATLAALHCHSSALVLITGPVDHWCKPPAAFVNLSVEEWKSLGIPTDAEGRYSHCFFYSLTRVTANETTVEEVRCTAWDYDQETAGTTARSFWDIVCHRRWLLVLGNTVYMSGALVVVPVAGYVADTVGRQPVIAAAVTALVATTVGSCCADSYPAYLATCFGNSACVSSLFVVTLILLFEVTPLSYRALYISLMAFVGDVPTDLFFLVLPMLRLPWSVARTVAVSPTFLLIPAFYFVFESPVWLLSHSRLQKAEAVMMRAAAINGVEQERALDSVRQLLAQLGNRQQSDARISLMSLVTPGIVRTRAAIVFCTSFSIMLAFYITSWVSIHHKSPEMKVTFLCLSLPCYGIMYLAMRTFGRKQVLMFLLPLLGGICTARSVAIDAGPTLLSDVLLIIARDCALVAVQAIYICIAEIFPTTVRCVIMCVAYAFGRLGAMMASVLDLLRYSGREDLTYFILGFLMFASLILVHWLPETSYGMYTPRGAPLTEEAPFPMQRPQAADRIQGCVAGSREKPS</sequence>